<name>A0A3B0XZB2_9ZZZZ</name>
<keyword evidence="1" id="KW-0812">Transmembrane</keyword>
<accession>A0A3B0XZB2</accession>
<keyword evidence="1" id="KW-0472">Membrane</keyword>
<keyword evidence="1" id="KW-1133">Transmembrane helix</keyword>
<feature type="transmembrane region" description="Helical" evidence="1">
    <location>
        <begin position="278"/>
        <end position="298"/>
    </location>
</feature>
<gene>
    <name evidence="2" type="ORF">MNBD_GAMMA14-2377</name>
</gene>
<feature type="transmembrane region" description="Helical" evidence="1">
    <location>
        <begin position="329"/>
        <end position="348"/>
    </location>
</feature>
<feature type="transmembrane region" description="Helical" evidence="1">
    <location>
        <begin position="237"/>
        <end position="257"/>
    </location>
</feature>
<organism evidence="2">
    <name type="scientific">hydrothermal vent metagenome</name>
    <dbReference type="NCBI Taxonomy" id="652676"/>
    <lineage>
        <taxon>unclassified sequences</taxon>
        <taxon>metagenomes</taxon>
        <taxon>ecological metagenomes</taxon>
    </lineage>
</organism>
<reference evidence="2" key="1">
    <citation type="submission" date="2018-06" db="EMBL/GenBank/DDBJ databases">
        <authorList>
            <person name="Zhirakovskaya E."/>
        </authorList>
    </citation>
    <scope>NUCLEOTIDE SEQUENCE</scope>
</reference>
<feature type="transmembrane region" description="Helical" evidence="1">
    <location>
        <begin position="304"/>
        <end position="322"/>
    </location>
</feature>
<dbReference type="AlphaFoldDB" id="A0A3B0XZB2"/>
<sequence length="425" mass="48472">MKAYLRGKLLNLLFGILRLSSKHVLKWQSRIINVLHSRAYLASFDLFPDKKLSQLIDMALVATGDLLGEDRPSIIQSDIRGEDIDMLIITLSADDNIKTLLCNYYRVASFRYYAYGPLGWFDDEVKENLDKAREFDEGAKKLTSVEFSELKKFLKSEDKKLKKDISKRAKERIETHKESFMPKIQITGAALGFVFSFTSMMFLVSGFLYQYFVLGHFGVNVSDFFSITDYIASSTEVILPSVIATVFGLLPALFGLAHRAQKTAIQEQYDIKEKGPSTLDLIMYAIGPTLVFLLFLDYHLNEKVYVEGVTVLVLWGFIIVFVKFNLKNYFNNSAPVSFGLLAIVIFSLKITDRIHSDIKIIEAGEYKNEYQISFTSTYNEFHGYRFVSSNSTYIFLYDADNNRISVIPTSGVRYINISNDPDAIM</sequence>
<dbReference type="EMBL" id="UOFM01000078">
    <property type="protein sequence ID" value="VAW73735.1"/>
    <property type="molecule type" value="Genomic_DNA"/>
</dbReference>
<evidence type="ECO:0000313" key="2">
    <source>
        <dbReference type="EMBL" id="VAW73735.1"/>
    </source>
</evidence>
<evidence type="ECO:0000256" key="1">
    <source>
        <dbReference type="SAM" id="Phobius"/>
    </source>
</evidence>
<proteinExistence type="predicted"/>
<feature type="transmembrane region" description="Helical" evidence="1">
    <location>
        <begin position="186"/>
        <end position="212"/>
    </location>
</feature>
<protein>
    <submittedName>
        <fullName evidence="2">Uncharacterized protein</fullName>
    </submittedName>
</protein>